<evidence type="ECO:0000256" key="2">
    <source>
        <dbReference type="SAM" id="MobiDB-lite"/>
    </source>
</evidence>
<keyword evidence="1" id="KW-0131">Cell cycle</keyword>
<dbReference type="InterPro" id="IPR034706">
    <property type="entry name" value="CpoB"/>
</dbReference>
<accession>A0A849L540</accession>
<keyword evidence="4" id="KW-1185">Reference proteome</keyword>
<gene>
    <name evidence="3" type="primary">ybgF</name>
    <name evidence="1" type="synonym">cpoB</name>
    <name evidence="3" type="ORF">HMH01_12520</name>
</gene>
<name>A0A849L540_9RHOB</name>
<sequence length="334" mass="35034" precursor="true">MQTFRAAAICLALAATPFPGWAQTTIEPGLGLTMAEPDPQTLADIRSELEQLRAEIDGLRQELILNNPAVSGIANPQPVLDRVNALEAGLQQLTAQTEELRFRIEQIVTDGTNRIGDLEFRLTELEGGDFSTLGETRPLGSGPAEPASPPAAAPAAPTAPPATSPAETAAPGGTRPVLRGESPSAVPPPPANPAPQAEAAQPAPAVPAGDTFETALQSYRSGDFFAAERAFAQYLTDNPGGPRAGEAAFWRGEALAATGDWSRAARSYLDSFSGSPRGEKAPEALYRLGVSLGRLGRQQEACLTLSEVTNRYPDIASELRAQTESERRALGCAG</sequence>
<dbReference type="InterPro" id="IPR014162">
    <property type="entry name" value="CpoB_C"/>
</dbReference>
<organism evidence="3 4">
    <name type="scientific">Halovulum dunhuangense</name>
    <dbReference type="NCBI Taxonomy" id="1505036"/>
    <lineage>
        <taxon>Bacteria</taxon>
        <taxon>Pseudomonadati</taxon>
        <taxon>Pseudomonadota</taxon>
        <taxon>Alphaproteobacteria</taxon>
        <taxon>Rhodobacterales</taxon>
        <taxon>Paracoccaceae</taxon>
        <taxon>Halovulum</taxon>
    </lineage>
</organism>
<feature type="compositionally biased region" description="Low complexity" evidence="2">
    <location>
        <begin position="194"/>
        <end position="207"/>
    </location>
</feature>
<dbReference type="Pfam" id="PF13432">
    <property type="entry name" value="TPR_16"/>
    <property type="match status" value="1"/>
</dbReference>
<reference evidence="3 4" key="1">
    <citation type="submission" date="2020-05" db="EMBL/GenBank/DDBJ databases">
        <title>Gimesia benthica sp. nov., a novel planctomycete isolated from a deep-sea water sample of the Northwest Indian Ocean.</title>
        <authorList>
            <person name="Wang J."/>
            <person name="Ruan C."/>
            <person name="Song L."/>
            <person name="Zhu Y."/>
            <person name="Li A."/>
            <person name="Zheng X."/>
            <person name="Wang L."/>
            <person name="Lu Z."/>
            <person name="Huang Y."/>
            <person name="Du W."/>
            <person name="Zhou Y."/>
            <person name="Huang L."/>
            <person name="Dai X."/>
        </authorList>
    </citation>
    <scope>NUCLEOTIDE SEQUENCE [LARGE SCALE GENOMIC DNA]</scope>
    <source>
        <strain evidence="3 4">YYQ-30</strain>
    </source>
</reference>
<dbReference type="GO" id="GO:0043093">
    <property type="term" value="P:FtsZ-dependent cytokinesis"/>
    <property type="evidence" value="ECO:0007669"/>
    <property type="project" value="UniProtKB-UniRule"/>
</dbReference>
<keyword evidence="1" id="KW-0175">Coiled coil</keyword>
<feature type="coiled-coil region" evidence="1">
    <location>
        <begin position="42"/>
        <end position="103"/>
    </location>
</feature>
<dbReference type="SUPFAM" id="SSF48452">
    <property type="entry name" value="TPR-like"/>
    <property type="match status" value="1"/>
</dbReference>
<feature type="chain" id="PRO_5033191028" description="Cell division coordinator CpoB" evidence="1">
    <location>
        <begin position="23"/>
        <end position="334"/>
    </location>
</feature>
<dbReference type="InterPro" id="IPR011990">
    <property type="entry name" value="TPR-like_helical_dom_sf"/>
</dbReference>
<dbReference type="InterPro" id="IPR019734">
    <property type="entry name" value="TPR_rpt"/>
</dbReference>
<dbReference type="HAMAP" id="MF_02066">
    <property type="entry name" value="CpoB"/>
    <property type="match status" value="1"/>
</dbReference>
<dbReference type="Gene3D" id="1.25.40.10">
    <property type="entry name" value="Tetratricopeptide repeat domain"/>
    <property type="match status" value="1"/>
</dbReference>
<dbReference type="GO" id="GO:0030288">
    <property type="term" value="C:outer membrane-bounded periplasmic space"/>
    <property type="evidence" value="ECO:0007669"/>
    <property type="project" value="UniProtKB-UniRule"/>
</dbReference>
<dbReference type="EMBL" id="JABFBC010000002">
    <property type="protein sequence ID" value="NNU81261.1"/>
    <property type="molecule type" value="Genomic_DNA"/>
</dbReference>
<comment type="caution">
    <text evidence="3">The sequence shown here is derived from an EMBL/GenBank/DDBJ whole genome shotgun (WGS) entry which is preliminary data.</text>
</comment>
<dbReference type="AlphaFoldDB" id="A0A849L540"/>
<proteinExistence type="inferred from homology"/>
<feature type="compositionally biased region" description="Pro residues" evidence="2">
    <location>
        <begin position="146"/>
        <end position="163"/>
    </location>
</feature>
<evidence type="ECO:0000256" key="1">
    <source>
        <dbReference type="HAMAP-Rule" id="MF_02066"/>
    </source>
</evidence>
<dbReference type="Proteomes" id="UP000572377">
    <property type="component" value="Unassembled WGS sequence"/>
</dbReference>
<evidence type="ECO:0000313" key="4">
    <source>
        <dbReference type="Proteomes" id="UP000572377"/>
    </source>
</evidence>
<feature type="signal peptide" evidence="1">
    <location>
        <begin position="1"/>
        <end position="22"/>
    </location>
</feature>
<keyword evidence="1" id="KW-0732">Signal</keyword>
<feature type="region of interest" description="Disordered" evidence="2">
    <location>
        <begin position="129"/>
        <end position="207"/>
    </location>
</feature>
<comment type="function">
    <text evidence="1">Mediates coordination of peptidoglycan synthesis and outer membrane constriction during cell division.</text>
</comment>
<evidence type="ECO:0000313" key="3">
    <source>
        <dbReference type="EMBL" id="NNU81261.1"/>
    </source>
</evidence>
<keyword evidence="1" id="KW-0132">Cell division</keyword>
<comment type="subcellular location">
    <subcellularLocation>
        <location evidence="1">Periplasm</location>
    </subcellularLocation>
</comment>
<feature type="compositionally biased region" description="Low complexity" evidence="2">
    <location>
        <begin position="164"/>
        <end position="174"/>
    </location>
</feature>
<dbReference type="NCBIfam" id="TIGR02795">
    <property type="entry name" value="tol_pal_ybgF"/>
    <property type="match status" value="1"/>
</dbReference>
<dbReference type="RefSeq" id="WP_171326056.1">
    <property type="nucleotide sequence ID" value="NZ_JABFBC010000002.1"/>
</dbReference>
<comment type="similarity">
    <text evidence="1">Belongs to the CpoB family.</text>
</comment>
<dbReference type="Pfam" id="PF13174">
    <property type="entry name" value="TPR_6"/>
    <property type="match status" value="1"/>
</dbReference>
<protein>
    <recommendedName>
        <fullName evidence="1">Cell division coordinator CpoB</fullName>
    </recommendedName>
</protein>
<keyword evidence="1" id="KW-0574">Periplasm</keyword>